<dbReference type="EMBL" id="BSYO01000023">
    <property type="protein sequence ID" value="GMH21232.1"/>
    <property type="molecule type" value="Genomic_DNA"/>
</dbReference>
<evidence type="ECO:0000256" key="1">
    <source>
        <dbReference type="SAM" id="SignalP"/>
    </source>
</evidence>
<feature type="chain" id="PRO_5042150948" evidence="1">
    <location>
        <begin position="18"/>
        <end position="299"/>
    </location>
</feature>
<name>A0AAD3T1Z1_NEPGR</name>
<sequence length="299" mass="31475">MATGFALLMLLPFPCDSSVVKALIRIADGLPSLPMVSEAVCAVLLLIEGGALMRYAVGVAACVQGFAGCGATSLLCVMVHEAVHWIQSDMLMVGLDCLGLDGSLGSDIISGLLILAPAASVDPHVETFAARFSAGVELLGPLAQQYCLVTDATLSSRSAIVQTRACCLLQLRNLAGSSILAFVAILKMPKHKNANLDAGLVLAGLALMINCRLRIVAVLDLRTWHINCRRQISWWSMCGCFKAPPCCLFVSEDVGNGGWSAAVPGIGVYAAFVAAAHKIYSNWRAVQIWVLTCNAASIG</sequence>
<feature type="signal peptide" evidence="1">
    <location>
        <begin position="1"/>
        <end position="17"/>
    </location>
</feature>
<dbReference type="AlphaFoldDB" id="A0AAD3T1Z1"/>
<organism evidence="2 3">
    <name type="scientific">Nepenthes gracilis</name>
    <name type="common">Slender pitcher plant</name>
    <dbReference type="NCBI Taxonomy" id="150966"/>
    <lineage>
        <taxon>Eukaryota</taxon>
        <taxon>Viridiplantae</taxon>
        <taxon>Streptophyta</taxon>
        <taxon>Embryophyta</taxon>
        <taxon>Tracheophyta</taxon>
        <taxon>Spermatophyta</taxon>
        <taxon>Magnoliopsida</taxon>
        <taxon>eudicotyledons</taxon>
        <taxon>Gunneridae</taxon>
        <taxon>Pentapetalae</taxon>
        <taxon>Caryophyllales</taxon>
        <taxon>Nepenthaceae</taxon>
        <taxon>Nepenthes</taxon>
    </lineage>
</organism>
<proteinExistence type="predicted"/>
<dbReference type="Proteomes" id="UP001279734">
    <property type="component" value="Unassembled WGS sequence"/>
</dbReference>
<reference evidence="2" key="1">
    <citation type="submission" date="2023-05" db="EMBL/GenBank/DDBJ databases">
        <title>Nepenthes gracilis genome sequencing.</title>
        <authorList>
            <person name="Fukushima K."/>
        </authorList>
    </citation>
    <scope>NUCLEOTIDE SEQUENCE</scope>
    <source>
        <strain evidence="2">SING2019-196</strain>
    </source>
</reference>
<gene>
    <name evidence="2" type="ORF">Nepgr_023074</name>
</gene>
<protein>
    <submittedName>
        <fullName evidence="2">Uncharacterized protein</fullName>
    </submittedName>
</protein>
<evidence type="ECO:0000313" key="2">
    <source>
        <dbReference type="EMBL" id="GMH21232.1"/>
    </source>
</evidence>
<evidence type="ECO:0000313" key="3">
    <source>
        <dbReference type="Proteomes" id="UP001279734"/>
    </source>
</evidence>
<keyword evidence="3" id="KW-1185">Reference proteome</keyword>
<comment type="caution">
    <text evidence="2">The sequence shown here is derived from an EMBL/GenBank/DDBJ whole genome shotgun (WGS) entry which is preliminary data.</text>
</comment>
<keyword evidence="1" id="KW-0732">Signal</keyword>
<accession>A0AAD3T1Z1</accession>